<sequence>MKKSEFRSKLEPTSRPLTFASTAGMFFMFKDCFKPQTTLVIGSFIQLALCAVLPLRWAVVPPLAVLFNSIVTTTIQLYSTKLNEYNENVIPGRATAQLPFSNGSFDSTPGSSPVIVFHLGIQANHPLGLAAPGMGQISKYFMAMHSDIASKRDEYGMLSSSTWRGDEKSSNNTLLLIYYFRDVESVPLRT</sequence>
<dbReference type="EMBL" id="JABFAI010000365">
    <property type="protein sequence ID" value="KAF4945502.1"/>
    <property type="molecule type" value="Genomic_DNA"/>
</dbReference>
<reference evidence="2" key="2">
    <citation type="submission" date="2020-05" db="EMBL/GenBank/DDBJ databases">
        <authorList>
            <person name="Kim H.-S."/>
            <person name="Proctor R.H."/>
            <person name="Brown D.W."/>
        </authorList>
    </citation>
    <scope>NUCLEOTIDE SEQUENCE</scope>
    <source>
        <strain evidence="2">NRRL 45417</strain>
    </source>
</reference>
<dbReference type="OrthoDB" id="3202396at2759"/>
<comment type="caution">
    <text evidence="2">The sequence shown here is derived from an EMBL/GenBank/DDBJ whole genome shotgun (WGS) entry which is preliminary data.</text>
</comment>
<accession>A0A8H4STP1</accession>
<evidence type="ECO:0000256" key="1">
    <source>
        <dbReference type="SAM" id="Phobius"/>
    </source>
</evidence>
<dbReference type="InterPro" id="IPR025444">
    <property type="entry name" value="Monooxy_af470"/>
</dbReference>
<evidence type="ECO:0000313" key="2">
    <source>
        <dbReference type="EMBL" id="KAF4945502.1"/>
    </source>
</evidence>
<reference evidence="2" key="1">
    <citation type="journal article" date="2020" name="BMC Genomics">
        <title>Correction to: Identification and distribution of gene clusters required for synthesis of sphingolipid metabolism inhibitors in diverse species of the filamentous fungus Fusarium.</title>
        <authorList>
            <person name="Kim H.S."/>
            <person name="Lohmar J.M."/>
            <person name="Busman M."/>
            <person name="Brown D.W."/>
            <person name="Naumann T.A."/>
            <person name="Divon H.H."/>
            <person name="Lysoe E."/>
            <person name="Uhlig S."/>
            <person name="Proctor R.H."/>
        </authorList>
    </citation>
    <scope>NUCLEOTIDE SEQUENCE</scope>
    <source>
        <strain evidence="2">NRRL 45417</strain>
    </source>
</reference>
<keyword evidence="3" id="KW-1185">Reference proteome</keyword>
<dbReference type="Pfam" id="PF13826">
    <property type="entry name" value="Monooxy_af470-like"/>
    <property type="match status" value="1"/>
</dbReference>
<keyword evidence="1" id="KW-0472">Membrane</keyword>
<protein>
    <submittedName>
        <fullName evidence="2">Uncharacterized protein</fullName>
    </submittedName>
</protein>
<keyword evidence="1" id="KW-1133">Transmembrane helix</keyword>
<organism evidence="2 3">
    <name type="scientific">Fusarium gaditjirri</name>
    <dbReference type="NCBI Taxonomy" id="282569"/>
    <lineage>
        <taxon>Eukaryota</taxon>
        <taxon>Fungi</taxon>
        <taxon>Dikarya</taxon>
        <taxon>Ascomycota</taxon>
        <taxon>Pezizomycotina</taxon>
        <taxon>Sordariomycetes</taxon>
        <taxon>Hypocreomycetidae</taxon>
        <taxon>Hypocreales</taxon>
        <taxon>Nectriaceae</taxon>
        <taxon>Fusarium</taxon>
        <taxon>Fusarium nisikadoi species complex</taxon>
    </lineage>
</organism>
<keyword evidence="1" id="KW-0812">Transmembrane</keyword>
<dbReference type="Proteomes" id="UP000604273">
    <property type="component" value="Unassembled WGS sequence"/>
</dbReference>
<gene>
    <name evidence="2" type="ORF">FGADI_11865</name>
</gene>
<name>A0A8H4STP1_9HYPO</name>
<proteinExistence type="predicted"/>
<evidence type="ECO:0000313" key="3">
    <source>
        <dbReference type="Proteomes" id="UP000604273"/>
    </source>
</evidence>
<feature type="transmembrane region" description="Helical" evidence="1">
    <location>
        <begin position="38"/>
        <end position="59"/>
    </location>
</feature>
<dbReference type="AlphaFoldDB" id="A0A8H4STP1"/>